<accession>A0AAD4GT13</accession>
<protein>
    <submittedName>
        <fullName evidence="4">Uncharacterized protein</fullName>
    </submittedName>
</protein>
<feature type="region of interest" description="Disordered" evidence="1">
    <location>
        <begin position="174"/>
        <end position="223"/>
    </location>
</feature>
<feature type="domain" description="PH" evidence="3">
    <location>
        <begin position="388"/>
        <end position="499"/>
    </location>
</feature>
<evidence type="ECO:0000259" key="3">
    <source>
        <dbReference type="Pfam" id="PF23076"/>
    </source>
</evidence>
<comment type="caution">
    <text evidence="4">The sequence shown here is derived from an EMBL/GenBank/DDBJ whole genome shotgun (WGS) entry which is preliminary data.</text>
</comment>
<feature type="compositionally biased region" description="Low complexity" evidence="1">
    <location>
        <begin position="212"/>
        <end position="223"/>
    </location>
</feature>
<dbReference type="InterPro" id="IPR057082">
    <property type="entry name" value="PH_C"/>
</dbReference>
<feature type="compositionally biased region" description="Low complexity" evidence="1">
    <location>
        <begin position="192"/>
        <end position="201"/>
    </location>
</feature>
<evidence type="ECO:0000259" key="2">
    <source>
        <dbReference type="Pfam" id="PF23074"/>
    </source>
</evidence>
<feature type="compositionally biased region" description="Low complexity" evidence="1">
    <location>
        <begin position="174"/>
        <end position="186"/>
    </location>
</feature>
<dbReference type="Pfam" id="PF23074">
    <property type="entry name" value="PH_FT_N"/>
    <property type="match status" value="1"/>
</dbReference>
<proteinExistence type="predicted"/>
<gene>
    <name evidence="4" type="ORF">FE257_008041</name>
</gene>
<reference evidence="4" key="2">
    <citation type="submission" date="2020-02" db="EMBL/GenBank/DDBJ databases">
        <authorList>
            <person name="Gilchrist C.L.M."/>
            <person name="Chooi Y.-H."/>
        </authorList>
    </citation>
    <scope>NUCLEOTIDE SEQUENCE</scope>
    <source>
        <strain evidence="4">MST-FP2251</strain>
    </source>
</reference>
<dbReference type="EMBL" id="VCAU01000040">
    <property type="protein sequence ID" value="KAF9889064.1"/>
    <property type="molecule type" value="Genomic_DNA"/>
</dbReference>
<sequence>MALRTSADNAEDVAAGFRRFREPLPEHASEITSLIADLYAISSSLNRLDDLQRNPHLRKALIPAHYDLELVRASLKYTLEDIVDFFGGLDISGNRDIYKRTWMELCAFFRAESHDSLSTRLAKYKAFLNELEDFIRNKNPDTGLMASLRLGLKDLQIQQAHRFATQLGSISLDSPSSASSNSADPGSPSPLSPSSGTFSDSIPPLAPDAPGSPITSSTTSQSLSSTNTVAEHWAKKVFLDEYSSTPIPYEGESSLCLGEALPNAKRSLHDQGFEKLIELAFDGEEDFRMHFYIREDDHRARILCKSPGVSRSEYQCLPLNMLEIVRVKSCLQLCRRRRGGVELILWANFKFSTIEQMTIFFCTFLALRSQDSGHPVDGIRDYELDLEEELFGGIIVDDNYLHALRIYRDKASGAVRLQASVHKGEMKRCPVWIAFITQQIGLRGWIRLEEPKIVVLRALRRSIFTFADYNPPLTQKGEHILKFKKSSDAEGFVRTISLLAERRI</sequence>
<dbReference type="InterPro" id="IPR057081">
    <property type="entry name" value="PH_N"/>
</dbReference>
<organism evidence="4 5">
    <name type="scientific">Aspergillus nanangensis</name>
    <dbReference type="NCBI Taxonomy" id="2582783"/>
    <lineage>
        <taxon>Eukaryota</taxon>
        <taxon>Fungi</taxon>
        <taxon>Dikarya</taxon>
        <taxon>Ascomycota</taxon>
        <taxon>Pezizomycotina</taxon>
        <taxon>Eurotiomycetes</taxon>
        <taxon>Eurotiomycetidae</taxon>
        <taxon>Eurotiales</taxon>
        <taxon>Aspergillaceae</taxon>
        <taxon>Aspergillus</taxon>
        <taxon>Aspergillus subgen. Circumdati</taxon>
    </lineage>
</organism>
<reference evidence="4" key="1">
    <citation type="journal article" date="2019" name="Beilstein J. Org. Chem.">
        <title>Nanangenines: drimane sesquiterpenoids as the dominant metabolite cohort of a novel Australian fungus, Aspergillus nanangensis.</title>
        <authorList>
            <person name="Lacey H.J."/>
            <person name="Gilchrist C.L.M."/>
            <person name="Crombie A."/>
            <person name="Kalaitzis J.A."/>
            <person name="Vuong D."/>
            <person name="Rutledge P.J."/>
            <person name="Turner P."/>
            <person name="Pitt J.I."/>
            <person name="Lacey E."/>
            <person name="Chooi Y.H."/>
            <person name="Piggott A.M."/>
        </authorList>
    </citation>
    <scope>NUCLEOTIDE SEQUENCE</scope>
    <source>
        <strain evidence="4">MST-FP2251</strain>
    </source>
</reference>
<dbReference type="AlphaFoldDB" id="A0AAD4GT13"/>
<keyword evidence="5" id="KW-1185">Reference proteome</keyword>
<evidence type="ECO:0000313" key="4">
    <source>
        <dbReference type="EMBL" id="KAF9889064.1"/>
    </source>
</evidence>
<dbReference type="Proteomes" id="UP001194746">
    <property type="component" value="Unassembled WGS sequence"/>
</dbReference>
<dbReference type="Pfam" id="PF23076">
    <property type="entry name" value="PH_FT_C"/>
    <property type="match status" value="1"/>
</dbReference>
<name>A0AAD4GT13_ASPNN</name>
<evidence type="ECO:0000313" key="5">
    <source>
        <dbReference type="Proteomes" id="UP001194746"/>
    </source>
</evidence>
<evidence type="ECO:0000256" key="1">
    <source>
        <dbReference type="SAM" id="MobiDB-lite"/>
    </source>
</evidence>
<feature type="domain" description="PH" evidence="2">
    <location>
        <begin position="262"/>
        <end position="385"/>
    </location>
</feature>